<dbReference type="Proteomes" id="UP000250918">
    <property type="component" value="Unassembled WGS sequence"/>
</dbReference>
<feature type="signal peptide" evidence="1">
    <location>
        <begin position="1"/>
        <end position="23"/>
    </location>
</feature>
<name>A0A855X543_9BACT</name>
<gene>
    <name evidence="2" type="ORF">C3F09_01315</name>
</gene>
<evidence type="ECO:0000313" key="3">
    <source>
        <dbReference type="Proteomes" id="UP000250918"/>
    </source>
</evidence>
<dbReference type="AlphaFoldDB" id="A0A855X543"/>
<dbReference type="EMBL" id="PQAP01000005">
    <property type="protein sequence ID" value="PWB76108.1"/>
    <property type="molecule type" value="Genomic_DNA"/>
</dbReference>
<comment type="caution">
    <text evidence="2">The sequence shown here is derived from an EMBL/GenBank/DDBJ whole genome shotgun (WGS) entry which is preliminary data.</text>
</comment>
<accession>A0A855X543</accession>
<sequence length="286" mass="31704">MRSRRIVLYSAALLLLGMTSLRAQGLVTQPFPRPYPTVSFQYQHPEFKSSRGIQAVSGAVEFGGSYPVTENIIISGRLPLGMFSFDDRLRLALGNIGLSLTGGLFSDEKTALAGSLLLSLKTSPSVDENPCHCSDAEFASFVGWYADPYQSQRFTQRHWMIGGNFQARYKHSAAITLGAEVGPQWYIPTHEADRSLLVYNTGAFVNAGLQRIRGVVEYVASSTTLSDQPFGPFVYEDMIGFGVQVVSRGPDLTFYYQVMIDSHLRETVNGSYGFRLIWPLGEKEDE</sequence>
<evidence type="ECO:0000313" key="2">
    <source>
        <dbReference type="EMBL" id="PWB76108.1"/>
    </source>
</evidence>
<feature type="chain" id="PRO_5032586515" description="Transporter" evidence="1">
    <location>
        <begin position="24"/>
        <end position="286"/>
    </location>
</feature>
<organism evidence="2 3">
    <name type="scientific">candidate division GN15 bacterium</name>
    <dbReference type="NCBI Taxonomy" id="2072418"/>
    <lineage>
        <taxon>Bacteria</taxon>
        <taxon>candidate division GN15</taxon>
    </lineage>
</organism>
<evidence type="ECO:0008006" key="4">
    <source>
        <dbReference type="Google" id="ProtNLM"/>
    </source>
</evidence>
<evidence type="ECO:0000256" key="1">
    <source>
        <dbReference type="SAM" id="SignalP"/>
    </source>
</evidence>
<keyword evidence="1" id="KW-0732">Signal</keyword>
<protein>
    <recommendedName>
        <fullName evidence="4">Transporter</fullName>
    </recommendedName>
</protein>
<proteinExistence type="predicted"/>
<reference evidence="2 3" key="1">
    <citation type="journal article" date="2018" name="ISME J.">
        <title>A methanotrophic archaeon couples anaerobic oxidation of methane to Fe(III) reduction.</title>
        <authorList>
            <person name="Cai C."/>
            <person name="Leu A.O."/>
            <person name="Xie G.J."/>
            <person name="Guo J."/>
            <person name="Feng Y."/>
            <person name="Zhao J.X."/>
            <person name="Tyson G.W."/>
            <person name="Yuan Z."/>
            <person name="Hu S."/>
        </authorList>
    </citation>
    <scope>NUCLEOTIDE SEQUENCE [LARGE SCALE GENOMIC DNA]</scope>
    <source>
        <strain evidence="2">FeB_12</strain>
    </source>
</reference>